<dbReference type="InterPro" id="IPR036779">
    <property type="entry name" value="LysM_dom_sf"/>
</dbReference>
<evidence type="ECO:0000313" key="2">
    <source>
        <dbReference type="EMBL" id="RID88938.1"/>
    </source>
</evidence>
<evidence type="ECO:0000313" key="3">
    <source>
        <dbReference type="Proteomes" id="UP000265816"/>
    </source>
</evidence>
<protein>
    <submittedName>
        <fullName evidence="2">LysM peptidoglycan-binding domain-containing protein</fullName>
    </submittedName>
</protein>
<dbReference type="OrthoDB" id="9800780at2"/>
<name>A0A398BKB2_9BACI</name>
<proteinExistence type="predicted"/>
<evidence type="ECO:0000259" key="1">
    <source>
        <dbReference type="PROSITE" id="PS51782"/>
    </source>
</evidence>
<dbReference type="PANTHER" id="PTHR34700">
    <property type="entry name" value="POTASSIUM BINDING PROTEIN KBP"/>
    <property type="match status" value="1"/>
</dbReference>
<feature type="domain" description="LysM" evidence="1">
    <location>
        <begin position="164"/>
        <end position="216"/>
    </location>
</feature>
<dbReference type="EMBL" id="QWVT01000001">
    <property type="protein sequence ID" value="RID88938.1"/>
    <property type="molecule type" value="Genomic_DNA"/>
</dbReference>
<accession>A0A398BKB2</accession>
<dbReference type="Proteomes" id="UP000265816">
    <property type="component" value="Unassembled WGS sequence"/>
</dbReference>
<gene>
    <name evidence="2" type="ORF">D1970_00090</name>
</gene>
<reference evidence="2 3" key="1">
    <citation type="submission" date="2018-08" db="EMBL/GenBank/DDBJ databases">
        <title>Bacillus jemisoniae sp. nov., Bacillus chryseoplanitiae sp. nov., Bacillus resnikiae sp. nov., and Bacillus frankliniae sp. nov., isolated from Viking spacecraft and associated surfaces.</title>
        <authorList>
            <person name="Seuylemezian A."/>
            <person name="Vaishampayan P."/>
        </authorList>
    </citation>
    <scope>NUCLEOTIDE SEQUENCE [LARGE SCALE GENOMIC DNA]</scope>
    <source>
        <strain evidence="2 3">JJ-247</strain>
    </source>
</reference>
<dbReference type="PANTHER" id="PTHR34700:SF4">
    <property type="entry name" value="PHAGE-LIKE ELEMENT PBSX PROTEIN XKDP"/>
    <property type="match status" value="1"/>
</dbReference>
<dbReference type="Gene3D" id="3.10.350.10">
    <property type="entry name" value="LysM domain"/>
    <property type="match status" value="1"/>
</dbReference>
<dbReference type="InterPro" id="IPR018392">
    <property type="entry name" value="LysM"/>
</dbReference>
<dbReference type="SMART" id="SM00257">
    <property type="entry name" value="LysM"/>
    <property type="match status" value="1"/>
</dbReference>
<keyword evidence="3" id="KW-1185">Reference proteome</keyword>
<dbReference type="PROSITE" id="PS51782">
    <property type="entry name" value="LYSM"/>
    <property type="match status" value="1"/>
</dbReference>
<dbReference type="Pfam" id="PF01476">
    <property type="entry name" value="LysM"/>
    <property type="match status" value="1"/>
</dbReference>
<dbReference type="SUPFAM" id="SSF54106">
    <property type="entry name" value="LysM domain"/>
    <property type="match status" value="1"/>
</dbReference>
<dbReference type="RefSeq" id="WP_119110850.1">
    <property type="nucleotide sequence ID" value="NZ_CBCSEO010000001.1"/>
</dbReference>
<dbReference type="AlphaFoldDB" id="A0A398BKB2"/>
<dbReference type="InterPro" id="IPR052196">
    <property type="entry name" value="Bact_Kbp"/>
</dbReference>
<dbReference type="CDD" id="cd00118">
    <property type="entry name" value="LysM"/>
    <property type="match status" value="1"/>
</dbReference>
<sequence>MAVEFWLISGKERLRLPVNPTANAYDSPFDYEDIEVEGLGEVTNIKLRGLRPFTIQTFWPKHYNPTYCGYRGFISPTAFVAKIESWRNRRQPIQYVVTGAGGVNLPVTIRDFQIEAERAGSPGDIYFTLALKEWREVRVERVTVAKPKPKPKPRPPKPKPVPKKIYVVKKGDCLWNIAKKPSVYGDATKWRKIYNANKKLIGKNPNLIYPGQKLVIPK</sequence>
<organism evidence="2 3">
    <name type="scientific">Mesobacillus zeae</name>
    <dbReference type="NCBI Taxonomy" id="1917180"/>
    <lineage>
        <taxon>Bacteria</taxon>
        <taxon>Bacillati</taxon>
        <taxon>Bacillota</taxon>
        <taxon>Bacilli</taxon>
        <taxon>Bacillales</taxon>
        <taxon>Bacillaceae</taxon>
        <taxon>Mesobacillus</taxon>
    </lineage>
</organism>
<comment type="caution">
    <text evidence="2">The sequence shown here is derived from an EMBL/GenBank/DDBJ whole genome shotgun (WGS) entry which is preliminary data.</text>
</comment>